<dbReference type="RefSeq" id="WP_349241836.1">
    <property type="nucleotide sequence ID" value="NZ_JAVTTO010000003.1"/>
</dbReference>
<dbReference type="InterPro" id="IPR021087">
    <property type="entry name" value="Uncharacterised_PixA/AidA"/>
</dbReference>
<dbReference type="InterPro" id="IPR038712">
    <property type="entry name" value="PixA-like_sf"/>
</dbReference>
<accession>A0ABU3LGZ9</accession>
<name>A0ABU3LGZ9_9FLAO</name>
<proteinExistence type="predicted"/>
<dbReference type="Gene3D" id="2.60.40.3910">
    <property type="entry name" value="Inclusion body protein"/>
    <property type="match status" value="1"/>
</dbReference>
<reference evidence="1 2" key="1">
    <citation type="submission" date="2023-09" db="EMBL/GenBank/DDBJ databases">
        <title>Novel taxa isolated from Blanes Bay.</title>
        <authorList>
            <person name="Rey-Velasco X."/>
            <person name="Lucena T."/>
        </authorList>
    </citation>
    <scope>NUCLEOTIDE SEQUENCE [LARGE SCALE GENOMIC DNA]</scope>
    <source>
        <strain evidence="1 2">S356</strain>
    </source>
</reference>
<sequence>MSSKNPKIKGAKRNSFAVGAEIINVNMIIATDQLIEKYPNPSKDPNNPTGIGHNFSYMVASGAALDPTGSGTGDLAFGAAIGDVVRFTAVSEYNQFRQSVVMYDMFYISGDHIFQNDDFDLKTATGVKTPFPTSFSDFNVKFVDQDFYWGENNISSAGTENYGLRFALYQLERGQQDPTLLGYYQWDPQITVNG</sequence>
<dbReference type="Pfam" id="PF12306">
    <property type="entry name" value="PixA"/>
    <property type="match status" value="1"/>
</dbReference>
<gene>
    <name evidence="1" type="ORF">RQM59_09305</name>
</gene>
<organism evidence="1 2">
    <name type="scientific">Asprobacillus argus</name>
    <dbReference type="NCBI Taxonomy" id="3076534"/>
    <lineage>
        <taxon>Bacteria</taxon>
        <taxon>Pseudomonadati</taxon>
        <taxon>Bacteroidota</taxon>
        <taxon>Flavobacteriia</taxon>
        <taxon>Flavobacteriales</taxon>
        <taxon>Flavobacteriaceae</taxon>
        <taxon>Asprobacillus</taxon>
    </lineage>
</organism>
<evidence type="ECO:0000313" key="2">
    <source>
        <dbReference type="Proteomes" id="UP001257277"/>
    </source>
</evidence>
<dbReference type="EMBL" id="JAVTTO010000003">
    <property type="protein sequence ID" value="MDT7832576.1"/>
    <property type="molecule type" value="Genomic_DNA"/>
</dbReference>
<dbReference type="Proteomes" id="UP001257277">
    <property type="component" value="Unassembled WGS sequence"/>
</dbReference>
<keyword evidence="2" id="KW-1185">Reference proteome</keyword>
<comment type="caution">
    <text evidence="1">The sequence shown here is derived from an EMBL/GenBank/DDBJ whole genome shotgun (WGS) entry which is preliminary data.</text>
</comment>
<protein>
    <submittedName>
        <fullName evidence="1">Inclusion body family protein</fullName>
    </submittedName>
</protein>
<evidence type="ECO:0000313" key="1">
    <source>
        <dbReference type="EMBL" id="MDT7832576.1"/>
    </source>
</evidence>